<dbReference type="Pfam" id="PF00563">
    <property type="entry name" value="EAL"/>
    <property type="match status" value="1"/>
</dbReference>
<evidence type="ECO:0000313" key="3">
    <source>
        <dbReference type="Proteomes" id="UP000069162"/>
    </source>
</evidence>
<dbReference type="AlphaFoldDB" id="A0A806X7L3"/>
<dbReference type="OrthoDB" id="8552213at2"/>
<name>A0A806X7L3_9ENTR</name>
<dbReference type="OMA" id="LSFEPFM"/>
<evidence type="ECO:0000313" key="2">
    <source>
        <dbReference type="EMBL" id="ALR76932.1"/>
    </source>
</evidence>
<dbReference type="SMART" id="SM00052">
    <property type="entry name" value="EAL"/>
    <property type="match status" value="1"/>
</dbReference>
<protein>
    <submittedName>
        <fullName evidence="2">Cyclic di-GMP regulator CdgR</fullName>
    </submittedName>
</protein>
<dbReference type="Proteomes" id="UP000069162">
    <property type="component" value="Chromosome"/>
</dbReference>
<organism evidence="2 3">
    <name type="scientific">[Enterobacter] lignolyticus</name>
    <dbReference type="NCBI Taxonomy" id="1334193"/>
    <lineage>
        <taxon>Bacteria</taxon>
        <taxon>Pseudomonadati</taxon>
        <taxon>Pseudomonadota</taxon>
        <taxon>Gammaproteobacteria</taxon>
        <taxon>Enterobacterales</taxon>
        <taxon>Enterobacteriaceae</taxon>
        <taxon>Pluralibacter</taxon>
    </lineage>
</organism>
<reference evidence="3" key="1">
    <citation type="submission" date="2015-10" db="EMBL/GenBank/DDBJ databases">
        <title>Complete Genome Sequencing of Klebsiella sp. strain G5.</title>
        <authorList>
            <person name="Chan K.-G."/>
            <person name="Chen J.-W."/>
        </authorList>
    </citation>
    <scope>NUCLEOTIDE SEQUENCE [LARGE SCALE GENOMIC DNA]</scope>
    <source>
        <strain evidence="3">G5</strain>
    </source>
</reference>
<accession>A0A806X7L3</accession>
<feature type="domain" description="EAL" evidence="1">
    <location>
        <begin position="1"/>
        <end position="230"/>
    </location>
</feature>
<dbReference type="InterPro" id="IPR001633">
    <property type="entry name" value="EAL_dom"/>
</dbReference>
<evidence type="ECO:0000259" key="1">
    <source>
        <dbReference type="SMART" id="SM00052"/>
    </source>
</evidence>
<dbReference type="EMBL" id="CP012871">
    <property type="protein sequence ID" value="ALR76932.1"/>
    <property type="molecule type" value="Genomic_DNA"/>
</dbReference>
<dbReference type="RefSeq" id="WP_013366091.1">
    <property type="nucleotide sequence ID" value="NZ_CP012871.1"/>
</dbReference>
<dbReference type="Gene3D" id="3.20.20.450">
    <property type="entry name" value="EAL domain"/>
    <property type="match status" value="1"/>
</dbReference>
<dbReference type="SUPFAM" id="SSF141868">
    <property type="entry name" value="EAL domain-like"/>
    <property type="match status" value="1"/>
</dbReference>
<proteinExistence type="predicted"/>
<gene>
    <name evidence="2" type="ORF">AO703_11685</name>
</gene>
<sequence>MIVSLDNMYRSELLFLPARNGNGKLVGLEIITNFMGVDDGIRTPTGLVLPRLSEEDEVSLFREKLALLETCQIFFIQQQLLAWINISPVIANALLVQNELASLAQRLPFLELTVNENFPALDFVDENHPLALLAKSYPLVLANFGAGDASTRAVFSGLFTRVILDKNFIQRQAHAASFGPFMRAIVAQASPYCSAIMAAGVDDTEILKRLQPWGFTALFGALWSAVDVALLTSLVQSNPA</sequence>
<dbReference type="InterPro" id="IPR035919">
    <property type="entry name" value="EAL_sf"/>
</dbReference>
<dbReference type="KEGG" id="kle:AO703_11685"/>